<dbReference type="EMBL" id="WHNY01000005">
    <property type="protein sequence ID" value="NOU62816.1"/>
    <property type="molecule type" value="Genomic_DNA"/>
</dbReference>
<accession>A0ABX1X355</accession>
<comment type="caution">
    <text evidence="2">The sequence shown here is derived from an EMBL/GenBank/DDBJ whole genome shotgun (WGS) entry which is preliminary data.</text>
</comment>
<evidence type="ECO:0000313" key="3">
    <source>
        <dbReference type="Proteomes" id="UP000653578"/>
    </source>
</evidence>
<evidence type="ECO:0000259" key="1">
    <source>
        <dbReference type="Pfam" id="PF13401"/>
    </source>
</evidence>
<organism evidence="2 3">
    <name type="scientific">Paenibacillus plantarum</name>
    <dbReference type="NCBI Taxonomy" id="2654975"/>
    <lineage>
        <taxon>Bacteria</taxon>
        <taxon>Bacillati</taxon>
        <taxon>Bacillota</taxon>
        <taxon>Bacilli</taxon>
        <taxon>Bacillales</taxon>
        <taxon>Paenibacillaceae</taxon>
        <taxon>Paenibacillus</taxon>
    </lineage>
</organism>
<keyword evidence="3" id="KW-1185">Reference proteome</keyword>
<name>A0ABX1X355_9BACL</name>
<dbReference type="InterPro" id="IPR027417">
    <property type="entry name" value="P-loop_NTPase"/>
</dbReference>
<dbReference type="RefSeq" id="WP_171628633.1">
    <property type="nucleotide sequence ID" value="NZ_WHNY01000005.1"/>
</dbReference>
<reference evidence="2 3" key="1">
    <citation type="submission" date="2019-10" db="EMBL/GenBank/DDBJ databases">
        <title>Description of Paenibacillus humi sp. nov.</title>
        <authorList>
            <person name="Carlier A."/>
            <person name="Qi S."/>
        </authorList>
    </citation>
    <scope>NUCLEOTIDE SEQUENCE [LARGE SCALE GENOMIC DNA]</scope>
    <source>
        <strain evidence="2 3">LMG 31461</strain>
    </source>
</reference>
<dbReference type="Pfam" id="PF13401">
    <property type="entry name" value="AAA_22"/>
    <property type="match status" value="1"/>
</dbReference>
<proteinExistence type="predicted"/>
<sequence length="582" mass="66063">MNNLENEDYLTGYHCDAEYNEQVIPENQGNALIEAIPDRLNANKLYEALYSAPQYKGDVSKLDIEDRLALVQQIRKSFWLPLSSHFYRYRQYYNMLKIGYQSRNPYSPSYNRQYALGLDKVFAAGIDEDGRNIAGVNHTAEGFADIGLSGMGKSVTNKRILQLFPQVIHHKSYKGRQLTKTQVVWLHIECPSSKSLAQLSRNFFAAVDKALGPGANFYEKFGEKGGTIEVLAQRMVKVANQIHLGVLVIDEIQKVHRAHSGGDERMIEFITELTNTIGIPVVIVGTLKSLYLFKSSLANTRRAIPDSYVENITDRMVEGEVFENGEKAITEWDDFIEALWDFQYTLSKVPLTEEFKSLMYYHCIGIPDIAVKLFMHVQCQAMVNGGDERITESLINSVASKSLKLLQPMFDRVRRGESAVLIEFENVELNWTDLNEYFKNAAHRVFVHGKLAQEHERALQQKNGNSILKDLIAFASKMSNSIEEAESIAQKVYDSSNGMGDLNSMYQHVAKMVMESEDTSSRSQKKNKVTQFPKLKKSKGELPLMEVSDIRYIVKVGEQKKMSIEESLFGTGLIKDPLEFVH</sequence>
<dbReference type="Proteomes" id="UP000653578">
    <property type="component" value="Unassembled WGS sequence"/>
</dbReference>
<feature type="domain" description="ORC1/DEAH AAA+ ATPase" evidence="1">
    <location>
        <begin position="146"/>
        <end position="287"/>
    </location>
</feature>
<dbReference type="SUPFAM" id="SSF52540">
    <property type="entry name" value="P-loop containing nucleoside triphosphate hydrolases"/>
    <property type="match status" value="1"/>
</dbReference>
<dbReference type="InterPro" id="IPR049945">
    <property type="entry name" value="AAA_22"/>
</dbReference>
<dbReference type="Gene3D" id="3.40.50.300">
    <property type="entry name" value="P-loop containing nucleotide triphosphate hydrolases"/>
    <property type="match status" value="1"/>
</dbReference>
<protein>
    <submittedName>
        <fullName evidence="2">AAA family ATPase</fullName>
    </submittedName>
</protein>
<gene>
    <name evidence="2" type="ORF">GC096_01980</name>
</gene>
<evidence type="ECO:0000313" key="2">
    <source>
        <dbReference type="EMBL" id="NOU62816.1"/>
    </source>
</evidence>